<protein>
    <recommendedName>
        <fullName evidence="3">beta-N-acetylhexosaminidase</fullName>
        <ecNumber evidence="3">3.2.1.52</ecNumber>
    </recommendedName>
</protein>
<comment type="caution">
    <text evidence="7">The sequence shown here is derived from an EMBL/GenBank/DDBJ whole genome shotgun (WGS) entry which is preliminary data.</text>
</comment>
<dbReference type="EMBL" id="JBHSFW010000006">
    <property type="protein sequence ID" value="MFC4619222.1"/>
    <property type="molecule type" value="Genomic_DNA"/>
</dbReference>
<evidence type="ECO:0000313" key="8">
    <source>
        <dbReference type="Proteomes" id="UP001596022"/>
    </source>
</evidence>
<dbReference type="PANTHER" id="PTHR30480:SF13">
    <property type="entry name" value="BETA-HEXOSAMINIDASE"/>
    <property type="match status" value="1"/>
</dbReference>
<reference evidence="8" key="1">
    <citation type="journal article" date="2019" name="Int. J. Syst. Evol. Microbiol.">
        <title>The Global Catalogue of Microorganisms (GCM) 10K type strain sequencing project: providing services to taxonomists for standard genome sequencing and annotation.</title>
        <authorList>
            <consortium name="The Broad Institute Genomics Platform"/>
            <consortium name="The Broad Institute Genome Sequencing Center for Infectious Disease"/>
            <person name="Wu L."/>
            <person name="Ma J."/>
        </authorList>
    </citation>
    <scope>NUCLEOTIDE SEQUENCE [LARGE SCALE GENOMIC DNA]</scope>
    <source>
        <strain evidence="8">CGMCC 1.16306</strain>
    </source>
</reference>
<dbReference type="EC" id="3.2.1.52" evidence="3"/>
<dbReference type="Proteomes" id="UP001596022">
    <property type="component" value="Unassembled WGS sequence"/>
</dbReference>
<name>A0ABV9GLN5_9BACL</name>
<dbReference type="InterPro" id="IPR036881">
    <property type="entry name" value="Glyco_hydro_3_C_sf"/>
</dbReference>
<dbReference type="GO" id="GO:0004563">
    <property type="term" value="F:beta-N-acetylhexosaminidase activity"/>
    <property type="evidence" value="ECO:0007669"/>
    <property type="project" value="UniProtKB-EC"/>
</dbReference>
<proteinExistence type="inferred from homology"/>
<evidence type="ECO:0000256" key="4">
    <source>
        <dbReference type="ARBA" id="ARBA00022801"/>
    </source>
</evidence>
<dbReference type="PANTHER" id="PTHR30480">
    <property type="entry name" value="BETA-HEXOSAMINIDASE-RELATED"/>
    <property type="match status" value="1"/>
</dbReference>
<dbReference type="NCBIfam" id="NF003740">
    <property type="entry name" value="PRK05337.1"/>
    <property type="match status" value="1"/>
</dbReference>
<keyword evidence="8" id="KW-1185">Reference proteome</keyword>
<comment type="catalytic activity">
    <reaction evidence="1">
        <text>Hydrolysis of terminal non-reducing N-acetyl-D-hexosamine residues in N-acetyl-beta-D-hexosaminides.</text>
        <dbReference type="EC" id="3.2.1.52"/>
    </reaction>
</comment>
<sequence>MDKQEAFSKIGQHLVVGFPEKTISDNVKRLIHDYRVGNFILFSRNIGSPEDVYELTSRLQEEAKKAGHPYPLLICTDQENGYVRRLKEGATAFPGAMALGATENPDIAYQIGKATANELKALGMNWNLAPVVDVNNNPNNPVINVRSFGESPEKVAQMAVAWMTGCQDGGVAATLKHFPGHGDTDIDSHLDLPKVNHPVDRLHKVELFPFKEGIKNGAEVIMSAHIYFPAIEREPGRPATLSKAILTDLLRHQLGFNGVITTDCLEMKAIADTIGTATGALQALQAGADIAMISHTYDVQLEAIRLLTDALQAGELDAESIEKSERRIIELKERYALTSSHTPYELKNVGSAEHSDLACEVIRKSITVIKKEDFQTPTNGKILAVYPKQTQHNQAEDQYPLTLGHVLLNSPANLELYEWNGKEIIESVQSALKARAEACEGLIIFTLAPDSSYIEAVKPLLDHKNIAVVALKSPYDLRHFEGADLMLCTYNDSPAAIKAALEVIYGRRNAPGRLPVTLE</sequence>
<dbReference type="InterPro" id="IPR036962">
    <property type="entry name" value="Glyco_hydro_3_N_sf"/>
</dbReference>
<dbReference type="Pfam" id="PF00933">
    <property type="entry name" value="Glyco_hydro_3"/>
    <property type="match status" value="1"/>
</dbReference>
<evidence type="ECO:0000313" key="7">
    <source>
        <dbReference type="EMBL" id="MFC4619222.1"/>
    </source>
</evidence>
<dbReference type="Gene3D" id="3.20.20.300">
    <property type="entry name" value="Glycoside hydrolase, family 3, N-terminal domain"/>
    <property type="match status" value="1"/>
</dbReference>
<gene>
    <name evidence="7" type="primary">nagZ</name>
    <name evidence="7" type="ORF">ACFO4N_10900</name>
</gene>
<dbReference type="SUPFAM" id="SSF51445">
    <property type="entry name" value="(Trans)glycosidases"/>
    <property type="match status" value="1"/>
</dbReference>
<dbReference type="InterPro" id="IPR017853">
    <property type="entry name" value="GH"/>
</dbReference>
<evidence type="ECO:0000256" key="3">
    <source>
        <dbReference type="ARBA" id="ARBA00012663"/>
    </source>
</evidence>
<feature type="domain" description="Glycoside hydrolase family 3 N-terminal" evidence="6">
    <location>
        <begin position="9"/>
        <end position="330"/>
    </location>
</feature>
<dbReference type="InterPro" id="IPR050226">
    <property type="entry name" value="NagZ_Beta-hexosaminidase"/>
</dbReference>
<evidence type="ECO:0000256" key="1">
    <source>
        <dbReference type="ARBA" id="ARBA00001231"/>
    </source>
</evidence>
<comment type="similarity">
    <text evidence="2">Belongs to the glycosyl hydrolase 3 family.</text>
</comment>
<accession>A0ABV9GLN5</accession>
<organism evidence="7 8">
    <name type="scientific">Camelliibacillus cellulosilyticus</name>
    <dbReference type="NCBI Taxonomy" id="2174486"/>
    <lineage>
        <taxon>Bacteria</taxon>
        <taxon>Bacillati</taxon>
        <taxon>Bacillota</taxon>
        <taxon>Bacilli</taxon>
        <taxon>Bacillales</taxon>
        <taxon>Sporolactobacillaceae</taxon>
        <taxon>Camelliibacillus</taxon>
    </lineage>
</organism>
<evidence type="ECO:0000256" key="5">
    <source>
        <dbReference type="ARBA" id="ARBA00023295"/>
    </source>
</evidence>
<dbReference type="InterPro" id="IPR001764">
    <property type="entry name" value="Glyco_hydro_3_N"/>
</dbReference>
<dbReference type="Gene3D" id="3.40.50.1700">
    <property type="entry name" value="Glycoside hydrolase family 3 C-terminal domain"/>
    <property type="match status" value="1"/>
</dbReference>
<dbReference type="RefSeq" id="WP_376846317.1">
    <property type="nucleotide sequence ID" value="NZ_JBHSFW010000006.1"/>
</dbReference>
<keyword evidence="4 7" id="KW-0378">Hydrolase</keyword>
<evidence type="ECO:0000256" key="2">
    <source>
        <dbReference type="ARBA" id="ARBA00005336"/>
    </source>
</evidence>
<keyword evidence="5 7" id="KW-0326">Glycosidase</keyword>
<dbReference type="PRINTS" id="PR00133">
    <property type="entry name" value="GLHYDRLASE3"/>
</dbReference>
<evidence type="ECO:0000259" key="6">
    <source>
        <dbReference type="Pfam" id="PF00933"/>
    </source>
</evidence>